<protein>
    <submittedName>
        <fullName evidence="2">Uncharacterized protein</fullName>
    </submittedName>
</protein>
<feature type="compositionally biased region" description="Low complexity" evidence="1">
    <location>
        <begin position="1"/>
        <end position="30"/>
    </location>
</feature>
<name>A0ABQ3WGH6_9ACTN</name>
<gene>
    <name evidence="2" type="ORF">Aca07nite_19480</name>
</gene>
<evidence type="ECO:0000313" key="2">
    <source>
        <dbReference type="EMBL" id="GID44673.1"/>
    </source>
</evidence>
<reference evidence="2" key="1">
    <citation type="submission" date="2021-01" db="EMBL/GenBank/DDBJ databases">
        <title>Whole genome shotgun sequence of Actinoplanes capillaceus NBRC 16408.</title>
        <authorList>
            <person name="Komaki H."/>
            <person name="Tamura T."/>
        </authorList>
    </citation>
    <scope>NUCLEOTIDE SEQUENCE [LARGE SCALE GENOMIC DNA]</scope>
    <source>
        <strain evidence="2">NBRC 16408</strain>
    </source>
</reference>
<dbReference type="RefSeq" id="WP_204295276.1">
    <property type="nucleotide sequence ID" value="NZ_BAAAGQ010000007.1"/>
</dbReference>
<organism evidence="2">
    <name type="scientific">Actinoplanes campanulatus</name>
    <dbReference type="NCBI Taxonomy" id="113559"/>
    <lineage>
        <taxon>Bacteria</taxon>
        <taxon>Bacillati</taxon>
        <taxon>Actinomycetota</taxon>
        <taxon>Actinomycetes</taxon>
        <taxon>Micromonosporales</taxon>
        <taxon>Micromonosporaceae</taxon>
        <taxon>Actinoplanes</taxon>
    </lineage>
</organism>
<accession>A0ABQ3WGH6</accession>
<evidence type="ECO:0000256" key="1">
    <source>
        <dbReference type="SAM" id="MobiDB-lite"/>
    </source>
</evidence>
<comment type="caution">
    <text evidence="2">The sequence shown here is derived from an EMBL/GenBank/DDBJ whole genome shotgun (WGS) entry which is preliminary data.</text>
</comment>
<feature type="region of interest" description="Disordered" evidence="1">
    <location>
        <begin position="1"/>
        <end position="38"/>
    </location>
</feature>
<sequence>MATAPTTTPRPRATKTAPAKAAPTRAVPAANFTSKSERKRVRKSLVRAAMANYIAEKRSAHRERAEFYRRLRSMKTRRRAIAKLMFGLLVSVNVMEQQLRRVEDRNPFVGSQQSADEKLFTRLLDEAMELGRAASGSLVAASAEWDSFARRKIYFTEAVR</sequence>
<proteinExistence type="predicted"/>
<dbReference type="EMBL" id="BOMF01000035">
    <property type="protein sequence ID" value="GID44673.1"/>
    <property type="molecule type" value="Genomic_DNA"/>
</dbReference>